<sequence length="252" mass="26825">MAAASASPRRGGGVRAVAERRRGRGGGGRVMAERRGGRGGGRGRRDSRCQGPLRRTAPTVPPPPPLASSWGDEEDDDKDGAHGGCASRQRARGEDEGGGTAGVEAPSAAPLRRRPHLHRWLARGGMRRTTTRMECTAAAPLGGVRAGRTRAAGRPASRPRPPRPPASGLRPYNAHSHPRHRPPVSVRSSPARNPPLPLRPPAGVDVGSSVDVDVDVDVGVDIGVDVGVLPRTTRLRERVCVRVRERRERKRG</sequence>
<reference evidence="3" key="2">
    <citation type="journal article" date="2008" name="Nucleic Acids Res.">
        <title>The rice annotation project database (RAP-DB): 2008 update.</title>
        <authorList>
            <consortium name="The rice annotation project (RAP)"/>
        </authorList>
    </citation>
    <scope>GENOME REANNOTATION</scope>
    <source>
        <strain evidence="3">cv. Nipponbare</strain>
    </source>
</reference>
<name>Q6H7B9_ORYSJ</name>
<dbReference type="EMBL" id="AP004772">
    <property type="protein sequence ID" value="BAD25380.1"/>
    <property type="molecule type" value="Genomic_DNA"/>
</dbReference>
<evidence type="ECO:0000256" key="1">
    <source>
        <dbReference type="SAM" id="MobiDB-lite"/>
    </source>
</evidence>
<evidence type="ECO:0000313" key="2">
    <source>
        <dbReference type="EMBL" id="BAD25380.1"/>
    </source>
</evidence>
<evidence type="ECO:0000313" key="3">
    <source>
        <dbReference type="Proteomes" id="UP000000763"/>
    </source>
</evidence>
<feature type="compositionally biased region" description="Basic residues" evidence="1">
    <location>
        <begin position="111"/>
        <end position="130"/>
    </location>
</feature>
<protein>
    <submittedName>
        <fullName evidence="2">Uncharacterized protein</fullName>
    </submittedName>
</protein>
<feature type="region of interest" description="Disordered" evidence="1">
    <location>
        <begin position="1"/>
        <end position="204"/>
    </location>
</feature>
<proteinExistence type="predicted"/>
<accession>Q6H7B9</accession>
<feature type="compositionally biased region" description="Low complexity" evidence="1">
    <location>
        <begin position="131"/>
        <end position="143"/>
    </location>
</feature>
<dbReference type="AlphaFoldDB" id="Q6H7B9"/>
<organism evidence="2 3">
    <name type="scientific">Oryza sativa subsp. japonica</name>
    <name type="common">Rice</name>
    <dbReference type="NCBI Taxonomy" id="39947"/>
    <lineage>
        <taxon>Eukaryota</taxon>
        <taxon>Viridiplantae</taxon>
        <taxon>Streptophyta</taxon>
        <taxon>Embryophyta</taxon>
        <taxon>Tracheophyta</taxon>
        <taxon>Spermatophyta</taxon>
        <taxon>Magnoliopsida</taxon>
        <taxon>Liliopsida</taxon>
        <taxon>Poales</taxon>
        <taxon>Poaceae</taxon>
        <taxon>BOP clade</taxon>
        <taxon>Oryzoideae</taxon>
        <taxon>Oryzeae</taxon>
        <taxon>Oryzinae</taxon>
        <taxon>Oryza</taxon>
        <taxon>Oryza sativa</taxon>
    </lineage>
</organism>
<dbReference type="Proteomes" id="UP000000763">
    <property type="component" value="Chromosome 2"/>
</dbReference>
<gene>
    <name evidence="2" type="primary">P0415B12.13</name>
</gene>
<reference evidence="3" key="1">
    <citation type="journal article" date="2005" name="Nature">
        <title>The map-based sequence of the rice genome.</title>
        <authorList>
            <consortium name="International rice genome sequencing project (IRGSP)"/>
            <person name="Matsumoto T."/>
            <person name="Wu J."/>
            <person name="Kanamori H."/>
            <person name="Katayose Y."/>
            <person name="Fujisawa M."/>
            <person name="Namiki N."/>
            <person name="Mizuno H."/>
            <person name="Yamamoto K."/>
            <person name="Antonio B.A."/>
            <person name="Baba T."/>
            <person name="Sakata K."/>
            <person name="Nagamura Y."/>
            <person name="Aoki H."/>
            <person name="Arikawa K."/>
            <person name="Arita K."/>
            <person name="Bito T."/>
            <person name="Chiden Y."/>
            <person name="Fujitsuka N."/>
            <person name="Fukunaka R."/>
            <person name="Hamada M."/>
            <person name="Harada C."/>
            <person name="Hayashi A."/>
            <person name="Hijishita S."/>
            <person name="Honda M."/>
            <person name="Hosokawa S."/>
            <person name="Ichikawa Y."/>
            <person name="Idonuma A."/>
            <person name="Iijima M."/>
            <person name="Ikeda M."/>
            <person name="Ikeno M."/>
            <person name="Ito K."/>
            <person name="Ito S."/>
            <person name="Ito T."/>
            <person name="Ito Y."/>
            <person name="Ito Y."/>
            <person name="Iwabuchi A."/>
            <person name="Kamiya K."/>
            <person name="Karasawa W."/>
            <person name="Kurita K."/>
            <person name="Katagiri S."/>
            <person name="Kikuta A."/>
            <person name="Kobayashi H."/>
            <person name="Kobayashi N."/>
            <person name="Machita K."/>
            <person name="Maehara T."/>
            <person name="Masukawa M."/>
            <person name="Mizubayashi T."/>
            <person name="Mukai Y."/>
            <person name="Nagasaki H."/>
            <person name="Nagata Y."/>
            <person name="Naito S."/>
            <person name="Nakashima M."/>
            <person name="Nakama Y."/>
            <person name="Nakamichi Y."/>
            <person name="Nakamura M."/>
            <person name="Meguro A."/>
            <person name="Negishi M."/>
            <person name="Ohta I."/>
            <person name="Ohta T."/>
            <person name="Okamoto M."/>
            <person name="Ono N."/>
            <person name="Saji S."/>
            <person name="Sakaguchi M."/>
            <person name="Sakai K."/>
            <person name="Shibata M."/>
            <person name="Shimokawa T."/>
            <person name="Song J."/>
            <person name="Takazaki Y."/>
            <person name="Terasawa K."/>
            <person name="Tsugane M."/>
            <person name="Tsuji K."/>
            <person name="Ueda S."/>
            <person name="Waki K."/>
            <person name="Yamagata H."/>
            <person name="Yamamoto M."/>
            <person name="Yamamoto S."/>
            <person name="Yamane H."/>
            <person name="Yoshiki S."/>
            <person name="Yoshihara R."/>
            <person name="Yukawa K."/>
            <person name="Zhong H."/>
            <person name="Yano M."/>
            <person name="Yuan Q."/>
            <person name="Ouyang S."/>
            <person name="Liu J."/>
            <person name="Jones K.M."/>
            <person name="Gansberger K."/>
            <person name="Moffat K."/>
            <person name="Hill J."/>
            <person name="Bera J."/>
            <person name="Fadrosh D."/>
            <person name="Jin S."/>
            <person name="Johri S."/>
            <person name="Kim M."/>
            <person name="Overton L."/>
            <person name="Reardon M."/>
            <person name="Tsitrin T."/>
            <person name="Vuong H."/>
            <person name="Weaver B."/>
            <person name="Ciecko A."/>
            <person name="Tallon L."/>
            <person name="Jackson J."/>
            <person name="Pai G."/>
            <person name="Aken S.V."/>
            <person name="Utterback T."/>
            <person name="Reidmuller S."/>
            <person name="Feldblyum T."/>
            <person name="Hsiao J."/>
            <person name="Zismann V."/>
            <person name="Iobst S."/>
            <person name="de Vazeille A.R."/>
            <person name="Buell C.R."/>
            <person name="Ying K."/>
            <person name="Li Y."/>
            <person name="Lu T."/>
            <person name="Huang Y."/>
            <person name="Zhao Q."/>
            <person name="Feng Q."/>
            <person name="Zhang L."/>
            <person name="Zhu J."/>
            <person name="Weng Q."/>
            <person name="Mu J."/>
            <person name="Lu Y."/>
            <person name="Fan D."/>
            <person name="Liu Y."/>
            <person name="Guan J."/>
            <person name="Zhang Y."/>
            <person name="Yu S."/>
            <person name="Liu X."/>
            <person name="Zhang Y."/>
            <person name="Hong G."/>
            <person name="Han B."/>
            <person name="Choisne N."/>
            <person name="Demange N."/>
            <person name="Orjeda G."/>
            <person name="Samain S."/>
            <person name="Cattolico L."/>
            <person name="Pelletier E."/>
            <person name="Couloux A."/>
            <person name="Segurens B."/>
            <person name="Wincker P."/>
            <person name="D'Hont A."/>
            <person name="Scarpelli C."/>
            <person name="Weissenbach J."/>
            <person name="Salanoubat M."/>
            <person name="Quetier F."/>
            <person name="Yu Y."/>
            <person name="Kim H.R."/>
            <person name="Rambo T."/>
            <person name="Currie J."/>
            <person name="Collura K."/>
            <person name="Luo M."/>
            <person name="Yang T."/>
            <person name="Ammiraju J.S.S."/>
            <person name="Engler F."/>
            <person name="Soderlund C."/>
            <person name="Wing R.A."/>
            <person name="Palmer L.E."/>
            <person name="de la Bastide M."/>
            <person name="Spiegel L."/>
            <person name="Nascimento L."/>
            <person name="Zutavern T."/>
            <person name="O'Shaughnessy A."/>
            <person name="Dike S."/>
            <person name="Dedhia N."/>
            <person name="Preston R."/>
            <person name="Balija V."/>
            <person name="McCombie W.R."/>
            <person name="Chow T."/>
            <person name="Chen H."/>
            <person name="Chung M."/>
            <person name="Chen C."/>
            <person name="Shaw J."/>
            <person name="Wu H."/>
            <person name="Hsiao K."/>
            <person name="Chao Y."/>
            <person name="Chu M."/>
            <person name="Cheng C."/>
            <person name="Hour A."/>
            <person name="Lee P."/>
            <person name="Lin S."/>
            <person name="Lin Y."/>
            <person name="Liou J."/>
            <person name="Liu S."/>
            <person name="Hsing Y."/>
            <person name="Raghuvanshi S."/>
            <person name="Mohanty A."/>
            <person name="Bharti A.K."/>
            <person name="Gaur A."/>
            <person name="Gupta V."/>
            <person name="Kumar D."/>
            <person name="Ravi V."/>
            <person name="Vij S."/>
            <person name="Kapur A."/>
            <person name="Khurana P."/>
            <person name="Khurana P."/>
            <person name="Khurana J.P."/>
            <person name="Tyagi A.K."/>
            <person name="Gaikwad K."/>
            <person name="Singh A."/>
            <person name="Dalal V."/>
            <person name="Srivastava S."/>
            <person name="Dixit A."/>
            <person name="Pal A.K."/>
            <person name="Ghazi I.A."/>
            <person name="Yadav M."/>
            <person name="Pandit A."/>
            <person name="Bhargava A."/>
            <person name="Sureshbabu K."/>
            <person name="Batra K."/>
            <person name="Sharma T.R."/>
            <person name="Mohapatra T."/>
            <person name="Singh N.K."/>
            <person name="Messing J."/>
            <person name="Nelson A.B."/>
            <person name="Fuks G."/>
            <person name="Kavchok S."/>
            <person name="Keizer G."/>
            <person name="Linton E."/>
            <person name="Llaca V."/>
            <person name="Song R."/>
            <person name="Tanyolac B."/>
            <person name="Young S."/>
            <person name="Ho-Il K."/>
            <person name="Hahn J.H."/>
            <person name="Sangsakoo G."/>
            <person name="Vanavichit A."/>
            <person name="de Mattos Luiz.A.T."/>
            <person name="Zimmer P.D."/>
            <person name="Malone G."/>
            <person name="Dellagostin O."/>
            <person name="de Oliveira A.C."/>
            <person name="Bevan M."/>
            <person name="Bancroft I."/>
            <person name="Minx P."/>
            <person name="Cordum H."/>
            <person name="Wilson R."/>
            <person name="Cheng Z."/>
            <person name="Jin W."/>
            <person name="Jiang J."/>
            <person name="Leong S.A."/>
            <person name="Iwama H."/>
            <person name="Gojobori T."/>
            <person name="Itoh T."/>
            <person name="Niimura Y."/>
            <person name="Fujii Y."/>
            <person name="Habara T."/>
            <person name="Sakai H."/>
            <person name="Sato Y."/>
            <person name="Wilson G."/>
            <person name="Kumar K."/>
            <person name="McCouch S."/>
            <person name="Juretic N."/>
            <person name="Hoen D."/>
            <person name="Wright S."/>
            <person name="Bruskiewich R."/>
            <person name="Bureau T."/>
            <person name="Miyao A."/>
            <person name="Hirochika H."/>
            <person name="Nishikawa T."/>
            <person name="Kadowaki K."/>
            <person name="Sugiura M."/>
            <person name="Burr B."/>
            <person name="Sasaki T."/>
        </authorList>
    </citation>
    <scope>NUCLEOTIDE SEQUENCE [LARGE SCALE GENOMIC DNA]</scope>
    <source>
        <strain evidence="3">cv. Nipponbare</strain>
    </source>
</reference>